<feature type="compositionally biased region" description="Low complexity" evidence="1">
    <location>
        <begin position="61"/>
        <end position="71"/>
    </location>
</feature>
<proteinExistence type="predicted"/>
<name>A0ABZ1DDP9_9TREE</name>
<dbReference type="RefSeq" id="XP_062795581.1">
    <property type="nucleotide sequence ID" value="XM_062939530.1"/>
</dbReference>
<dbReference type="Pfam" id="PF13920">
    <property type="entry name" value="zf-C3HC4_3"/>
    <property type="match status" value="1"/>
</dbReference>
<dbReference type="Gene3D" id="3.30.40.10">
    <property type="entry name" value="Zinc/RING finger domain, C3HC4 (zinc finger)"/>
    <property type="match status" value="1"/>
</dbReference>
<feature type="compositionally biased region" description="Low complexity" evidence="1">
    <location>
        <begin position="22"/>
        <end position="32"/>
    </location>
</feature>
<protein>
    <recommendedName>
        <fullName evidence="4">RING-type domain-containing protein</fullName>
    </recommendedName>
</protein>
<reference evidence="2 3" key="1">
    <citation type="submission" date="2024-01" db="EMBL/GenBank/DDBJ databases">
        <title>Comparative genomics of Cryptococcus and Kwoniella reveals pathogenesis evolution and contrasting modes of karyotype evolution via chromosome fusion or intercentromeric recombination.</title>
        <authorList>
            <person name="Coelho M.A."/>
            <person name="David-Palma M."/>
            <person name="Shea T."/>
            <person name="Bowers K."/>
            <person name="McGinley-Smith S."/>
            <person name="Mohammad A.W."/>
            <person name="Gnirke A."/>
            <person name="Yurkov A.M."/>
            <person name="Nowrousian M."/>
            <person name="Sun S."/>
            <person name="Cuomo C.A."/>
            <person name="Heitman J."/>
        </authorList>
    </citation>
    <scope>NUCLEOTIDE SEQUENCE [LARGE SCALE GENOMIC DNA]</scope>
    <source>
        <strain evidence="2">CBS 11374</strain>
    </source>
</reference>
<evidence type="ECO:0000313" key="3">
    <source>
        <dbReference type="Proteomes" id="UP001329825"/>
    </source>
</evidence>
<accession>A0ABZ1DDP9</accession>
<organism evidence="2 3">
    <name type="scientific">Kwoniella shivajii</name>
    <dbReference type="NCBI Taxonomy" id="564305"/>
    <lineage>
        <taxon>Eukaryota</taxon>
        <taxon>Fungi</taxon>
        <taxon>Dikarya</taxon>
        <taxon>Basidiomycota</taxon>
        <taxon>Agaricomycotina</taxon>
        <taxon>Tremellomycetes</taxon>
        <taxon>Tremellales</taxon>
        <taxon>Cryptococcaceae</taxon>
        <taxon>Kwoniella</taxon>
    </lineage>
</organism>
<sequence>MSMFDLSHLGAELNAARRTRHPQSPSHSHSPSPSLPPGPSTSNRVIPVLDHDDQRPLPELSTSISSTSSSINTDPDIEIDDVHNNPRIDLKSGNGNDKEELEKPYPLCLLCLARPPSAVLLPCCHLNLCYLCAPLLIHRSTSLSTPSTQSSSSPIPITERTSISDECTNTPFNVRLMRATANHPKSRILAMGGYRPPEEGKVNGEVRGTDLTSFPDGPDPNLQENMGMIIDLDCSDNREDHGRIRLGGMQSKESGAKCLVCREGVKGWLRVYTG</sequence>
<feature type="region of interest" description="Disordered" evidence="1">
    <location>
        <begin position="1"/>
        <end position="97"/>
    </location>
</feature>
<gene>
    <name evidence="2" type="ORF">IL334_007841</name>
</gene>
<evidence type="ECO:0008006" key="4">
    <source>
        <dbReference type="Google" id="ProtNLM"/>
    </source>
</evidence>
<evidence type="ECO:0000313" key="2">
    <source>
        <dbReference type="EMBL" id="WRT70842.1"/>
    </source>
</evidence>
<dbReference type="EMBL" id="CP141891">
    <property type="protein sequence ID" value="WRT70842.1"/>
    <property type="molecule type" value="Genomic_DNA"/>
</dbReference>
<dbReference type="InterPro" id="IPR013083">
    <property type="entry name" value="Znf_RING/FYVE/PHD"/>
</dbReference>
<dbReference type="GeneID" id="87959971"/>
<feature type="compositionally biased region" description="Basic and acidic residues" evidence="1">
    <location>
        <begin position="80"/>
        <end position="97"/>
    </location>
</feature>
<dbReference type="Proteomes" id="UP001329825">
    <property type="component" value="Chromosome 11"/>
</dbReference>
<keyword evidence="3" id="KW-1185">Reference proteome</keyword>
<feature type="compositionally biased region" description="Basic and acidic residues" evidence="1">
    <location>
        <begin position="196"/>
        <end position="208"/>
    </location>
</feature>
<evidence type="ECO:0000256" key="1">
    <source>
        <dbReference type="SAM" id="MobiDB-lite"/>
    </source>
</evidence>
<feature type="region of interest" description="Disordered" evidence="1">
    <location>
        <begin position="191"/>
        <end position="221"/>
    </location>
</feature>